<dbReference type="SMART" id="SM00422">
    <property type="entry name" value="HTH_MERR"/>
    <property type="match status" value="1"/>
</dbReference>
<dbReference type="InterPro" id="IPR009061">
    <property type="entry name" value="DNA-bd_dom_put_sf"/>
</dbReference>
<dbReference type="Proteomes" id="UP000324159">
    <property type="component" value="Unassembled WGS sequence"/>
</dbReference>
<dbReference type="PRINTS" id="PR00040">
    <property type="entry name" value="HTHMERR"/>
</dbReference>
<dbReference type="PROSITE" id="PS50937">
    <property type="entry name" value="HTH_MERR_2"/>
    <property type="match status" value="1"/>
</dbReference>
<evidence type="ECO:0000313" key="10">
    <source>
        <dbReference type="Proteomes" id="UP000324159"/>
    </source>
</evidence>
<evidence type="ECO:0000256" key="5">
    <source>
        <dbReference type="ARBA" id="ARBA00023125"/>
    </source>
</evidence>
<keyword evidence="10" id="KW-1185">Reference proteome</keyword>
<evidence type="ECO:0000256" key="3">
    <source>
        <dbReference type="ARBA" id="ARBA00022914"/>
    </source>
</evidence>
<dbReference type="InterPro" id="IPR015358">
    <property type="entry name" value="Tscrpt_reg_MerR_DNA-bd"/>
</dbReference>
<dbReference type="Gene3D" id="1.10.1660.10">
    <property type="match status" value="1"/>
</dbReference>
<keyword evidence="2" id="KW-0475">Mercuric resistance</keyword>
<keyword evidence="4" id="KW-0805">Transcription regulation</keyword>
<reference evidence="9 10" key="1">
    <citation type="submission" date="2019-07" db="EMBL/GenBank/DDBJ databases">
        <title>Genomic Encyclopedia of Type Strains, Phase IV (KMG-IV): sequencing the most valuable type-strain genomes for metagenomic binning, comparative biology and taxonomic classification.</title>
        <authorList>
            <person name="Goeker M."/>
        </authorList>
    </citation>
    <scope>NUCLEOTIDE SEQUENCE [LARGE SCALE GENOMIC DNA]</scope>
    <source>
        <strain evidence="9 10">SS015</strain>
    </source>
</reference>
<dbReference type="GO" id="GO:0003700">
    <property type="term" value="F:DNA-binding transcription factor activity"/>
    <property type="evidence" value="ECO:0007669"/>
    <property type="project" value="InterPro"/>
</dbReference>
<dbReference type="InterPro" id="IPR011794">
    <property type="entry name" value="MerR"/>
</dbReference>
<evidence type="ECO:0000256" key="6">
    <source>
        <dbReference type="ARBA" id="ARBA00023163"/>
    </source>
</evidence>
<gene>
    <name evidence="9" type="ORF">EDC39_1098</name>
</gene>
<evidence type="ECO:0000256" key="2">
    <source>
        <dbReference type="ARBA" id="ARBA00022466"/>
    </source>
</evidence>
<dbReference type="SUPFAM" id="SSF46955">
    <property type="entry name" value="Putative DNA-binding domain"/>
    <property type="match status" value="1"/>
</dbReference>
<evidence type="ECO:0000313" key="9">
    <source>
        <dbReference type="EMBL" id="TYO97605.1"/>
    </source>
</evidence>
<dbReference type="GO" id="GO:0046689">
    <property type="term" value="P:response to mercury ion"/>
    <property type="evidence" value="ECO:0007669"/>
    <property type="project" value="UniProtKB-KW"/>
</dbReference>
<dbReference type="InterPro" id="IPR047057">
    <property type="entry name" value="MerR_fam"/>
</dbReference>
<keyword evidence="6" id="KW-0804">Transcription</keyword>
<dbReference type="GO" id="GO:0045340">
    <property type="term" value="F:mercury ion binding"/>
    <property type="evidence" value="ECO:0007669"/>
    <property type="project" value="InterPro"/>
</dbReference>
<comment type="caution">
    <text evidence="9">The sequence shown here is derived from an EMBL/GenBank/DDBJ whole genome shotgun (WGS) entry which is preliminary data.</text>
</comment>
<dbReference type="GO" id="GO:0003677">
    <property type="term" value="F:DNA binding"/>
    <property type="evidence" value="ECO:0007669"/>
    <property type="project" value="UniProtKB-KW"/>
</dbReference>
<dbReference type="PANTHER" id="PTHR30204:SF94">
    <property type="entry name" value="HEAVY METAL-DEPENDENT TRANSCRIPTIONAL REGULATOR HI_0293-RELATED"/>
    <property type="match status" value="1"/>
</dbReference>
<keyword evidence="5" id="KW-0238">DNA-binding</keyword>
<dbReference type="Pfam" id="PF00376">
    <property type="entry name" value="MerR"/>
    <property type="match status" value="1"/>
</dbReference>
<dbReference type="RefSeq" id="WP_148896254.1">
    <property type="nucleotide sequence ID" value="NZ_VNIB01000009.1"/>
</dbReference>
<evidence type="ECO:0000256" key="7">
    <source>
        <dbReference type="ARBA" id="ARBA00024874"/>
    </source>
</evidence>
<protein>
    <recommendedName>
        <fullName evidence="1">Mercuric resistance operon regulatory protein</fullName>
    </recommendedName>
</protein>
<evidence type="ECO:0000256" key="1">
    <source>
        <dbReference type="ARBA" id="ARBA00017146"/>
    </source>
</evidence>
<feature type="domain" description="HTH merR-type" evidence="8">
    <location>
        <begin position="3"/>
        <end position="72"/>
    </location>
</feature>
<dbReference type="PANTHER" id="PTHR30204">
    <property type="entry name" value="REDOX-CYCLING DRUG-SENSING TRANSCRIPTIONAL ACTIVATOR SOXR"/>
    <property type="match status" value="1"/>
</dbReference>
<accession>A0A5D3WKC5</accession>
<dbReference type="CDD" id="cd04783">
    <property type="entry name" value="HTH_MerR1"/>
    <property type="match status" value="1"/>
</dbReference>
<keyword evidence="3" id="KW-0476">Mercury</keyword>
<sequence>MTELTIGKVARMAGVGIETIRFYERQGLIEQPPRPQNGFRIYPPETIRKIRFIRRAKQIGFSLREIRELLDLYFSSGASCDEVRRRAEEKRADIEQRMRHLQQMGQALQQLIDACRQRGPDDPCPILAELVADEPITGDSSQPPR</sequence>
<name>A0A5D3WKC5_9BACT</name>
<dbReference type="InterPro" id="IPR000551">
    <property type="entry name" value="MerR-type_HTH_dom"/>
</dbReference>
<dbReference type="Pfam" id="PF09278">
    <property type="entry name" value="MerR-DNA-bind"/>
    <property type="match status" value="1"/>
</dbReference>
<organism evidence="9 10">
    <name type="scientific">Geothermobacter ehrlichii</name>
    <dbReference type="NCBI Taxonomy" id="213224"/>
    <lineage>
        <taxon>Bacteria</taxon>
        <taxon>Pseudomonadati</taxon>
        <taxon>Thermodesulfobacteriota</taxon>
        <taxon>Desulfuromonadia</taxon>
        <taxon>Desulfuromonadales</taxon>
        <taxon>Geothermobacteraceae</taxon>
        <taxon>Geothermobacter</taxon>
    </lineage>
</organism>
<evidence type="ECO:0000256" key="4">
    <source>
        <dbReference type="ARBA" id="ARBA00023015"/>
    </source>
</evidence>
<dbReference type="AlphaFoldDB" id="A0A5D3WKC5"/>
<comment type="function">
    <text evidence="7">Mediates the mercuric-dependent induction of mercury resistance operon. In the absence of mercury MerR represses transcription by binding tightly to the mer operator region; when mercury is present the dimeric complex binds a single ion and becomes a potent transcriptional activator, while remaining bound to the mer site.</text>
</comment>
<dbReference type="OrthoDB" id="9811000at2"/>
<dbReference type="EMBL" id="VNIB01000009">
    <property type="protein sequence ID" value="TYO97605.1"/>
    <property type="molecule type" value="Genomic_DNA"/>
</dbReference>
<proteinExistence type="predicted"/>
<evidence type="ECO:0000259" key="8">
    <source>
        <dbReference type="PROSITE" id="PS50937"/>
    </source>
</evidence>